<dbReference type="Proteomes" id="UP000325286">
    <property type="component" value="Chromosome"/>
</dbReference>
<proteinExistence type="predicted"/>
<dbReference type="EMBL" id="CP042914">
    <property type="protein sequence ID" value="QEG40132.1"/>
    <property type="molecule type" value="Genomic_DNA"/>
</dbReference>
<feature type="domain" description="Multidrug resistance protein MdtA-like barrel-sandwich hybrid" evidence="1">
    <location>
        <begin position="82"/>
        <end position="248"/>
    </location>
</feature>
<dbReference type="PANTHER" id="PTHR30469:SF15">
    <property type="entry name" value="HLYD FAMILY OF SECRETION PROTEINS"/>
    <property type="match status" value="1"/>
</dbReference>
<dbReference type="SUPFAM" id="SSF111369">
    <property type="entry name" value="HlyD-like secretion proteins"/>
    <property type="match status" value="1"/>
</dbReference>
<dbReference type="Pfam" id="PF25917">
    <property type="entry name" value="BSH_RND"/>
    <property type="match status" value="1"/>
</dbReference>
<dbReference type="PANTHER" id="PTHR30469">
    <property type="entry name" value="MULTIDRUG RESISTANCE PROTEIN MDTA"/>
    <property type="match status" value="1"/>
</dbReference>
<name>A0A5B9QQD9_9BACT</name>
<reference evidence="2 3" key="1">
    <citation type="submission" date="2019-08" db="EMBL/GenBank/DDBJ databases">
        <title>Deep-cultivation of Planctomycetes and their phenomic and genomic characterization uncovers novel biology.</title>
        <authorList>
            <person name="Wiegand S."/>
            <person name="Jogler M."/>
            <person name="Boedeker C."/>
            <person name="Pinto D."/>
            <person name="Vollmers J."/>
            <person name="Rivas-Marin E."/>
            <person name="Kohn T."/>
            <person name="Peeters S.H."/>
            <person name="Heuer A."/>
            <person name="Rast P."/>
            <person name="Oberbeckmann S."/>
            <person name="Bunk B."/>
            <person name="Jeske O."/>
            <person name="Meyerdierks A."/>
            <person name="Storesund J.E."/>
            <person name="Kallscheuer N."/>
            <person name="Luecker S."/>
            <person name="Lage O.M."/>
            <person name="Pohl T."/>
            <person name="Merkel B.J."/>
            <person name="Hornburger P."/>
            <person name="Mueller R.-W."/>
            <person name="Bruemmer F."/>
            <person name="Labrenz M."/>
            <person name="Spormann A.M."/>
            <person name="Op den Camp H."/>
            <person name="Overmann J."/>
            <person name="Amann R."/>
            <person name="Jetten M.S.M."/>
            <person name="Mascher T."/>
            <person name="Medema M.H."/>
            <person name="Devos D.P."/>
            <person name="Kaster A.-K."/>
            <person name="Ovreas L."/>
            <person name="Rohde M."/>
            <person name="Galperin M.Y."/>
            <person name="Jogler C."/>
        </authorList>
    </citation>
    <scope>NUCLEOTIDE SEQUENCE [LARGE SCALE GENOMIC DNA]</scope>
    <source>
        <strain evidence="2 3">UC8</strain>
    </source>
</reference>
<dbReference type="GO" id="GO:0015562">
    <property type="term" value="F:efflux transmembrane transporter activity"/>
    <property type="evidence" value="ECO:0007669"/>
    <property type="project" value="TreeGrafter"/>
</dbReference>
<evidence type="ECO:0000313" key="2">
    <source>
        <dbReference type="EMBL" id="QEG40132.1"/>
    </source>
</evidence>
<protein>
    <submittedName>
        <fullName evidence="2">Putative efflux pump membrane fusion protein</fullName>
    </submittedName>
</protein>
<dbReference type="InterPro" id="IPR058625">
    <property type="entry name" value="MdtA-like_BSH"/>
</dbReference>
<dbReference type="AlphaFoldDB" id="A0A5B9QQD9"/>
<dbReference type="Gene3D" id="2.40.30.170">
    <property type="match status" value="1"/>
</dbReference>
<dbReference type="KEGG" id="rul:UC8_21380"/>
<dbReference type="Gene3D" id="2.40.50.100">
    <property type="match status" value="1"/>
</dbReference>
<dbReference type="GO" id="GO:1990281">
    <property type="term" value="C:efflux pump complex"/>
    <property type="evidence" value="ECO:0007669"/>
    <property type="project" value="TreeGrafter"/>
</dbReference>
<evidence type="ECO:0000313" key="3">
    <source>
        <dbReference type="Proteomes" id="UP000325286"/>
    </source>
</evidence>
<evidence type="ECO:0000259" key="1">
    <source>
        <dbReference type="Pfam" id="PF25917"/>
    </source>
</evidence>
<sequence>MAMQVLLLISSPLRPLLLRLQPLSIPMRTFTACLLACLTMGTVTAQNFTPQRPGFLPPTTESVDSNQPLTATNCLVKLIHSARIPSQVEGMLTELKVDEGVSVEAGQLIAVIDDEQARLMLALRQAEEMEALLTAENDVNLRDAVASEASARAEYKSYEEMLKSGSIPFWEAEKKRLDADRQKLRIELAELEGKQAKTTLIAKKRSRELAELEVKKRQVTAPFGGYIETRIAQLGEWVQPGSPLFEVVQMDKLRVEGDVDALRFPQAVVKGAPVKVYVQTSADAQPAEFNARIDFVSTQVDLAGRRRIWVDVQNVQQGDEWMINPGMQATIVFQNVPELAKR</sequence>
<keyword evidence="3" id="KW-1185">Reference proteome</keyword>
<gene>
    <name evidence="2" type="ORF">UC8_21380</name>
</gene>
<accession>A0A5B9QQD9</accession>
<organism evidence="2 3">
    <name type="scientific">Roseimaritima ulvae</name>
    <dbReference type="NCBI Taxonomy" id="980254"/>
    <lineage>
        <taxon>Bacteria</taxon>
        <taxon>Pseudomonadati</taxon>
        <taxon>Planctomycetota</taxon>
        <taxon>Planctomycetia</taxon>
        <taxon>Pirellulales</taxon>
        <taxon>Pirellulaceae</taxon>
        <taxon>Roseimaritima</taxon>
    </lineage>
</organism>
<dbReference type="Gene3D" id="1.10.287.470">
    <property type="entry name" value="Helix hairpin bin"/>
    <property type="match status" value="1"/>
</dbReference>